<dbReference type="Pfam" id="PF01636">
    <property type="entry name" value="APH"/>
    <property type="match status" value="1"/>
</dbReference>
<protein>
    <submittedName>
        <fullName evidence="2">Aminoglycoside phosphotransferase</fullName>
    </submittedName>
</protein>
<organism evidence="2 3">
    <name type="scientific">Actinoplanes friuliensis DSM 7358</name>
    <dbReference type="NCBI Taxonomy" id="1246995"/>
    <lineage>
        <taxon>Bacteria</taxon>
        <taxon>Bacillati</taxon>
        <taxon>Actinomycetota</taxon>
        <taxon>Actinomycetes</taxon>
        <taxon>Micromonosporales</taxon>
        <taxon>Micromonosporaceae</taxon>
        <taxon>Actinoplanes</taxon>
    </lineage>
</organism>
<dbReference type="PATRIC" id="fig|1246995.3.peg.2781"/>
<evidence type="ECO:0000313" key="3">
    <source>
        <dbReference type="Proteomes" id="UP000017746"/>
    </source>
</evidence>
<dbReference type="PANTHER" id="PTHR21310:SF15">
    <property type="entry name" value="AMINOGLYCOSIDE PHOSPHOTRANSFERASE DOMAIN-CONTAINING PROTEIN"/>
    <property type="match status" value="1"/>
</dbReference>
<dbReference type="HOGENOM" id="CLU_019843_1_1_11"/>
<dbReference type="STRING" id="1246995.AFR_13695"/>
<dbReference type="PANTHER" id="PTHR21310">
    <property type="entry name" value="AMINOGLYCOSIDE PHOSPHOTRANSFERASE-RELATED-RELATED"/>
    <property type="match status" value="1"/>
</dbReference>
<dbReference type="EMBL" id="CP006272">
    <property type="protein sequence ID" value="AGZ41025.1"/>
    <property type="molecule type" value="Genomic_DNA"/>
</dbReference>
<gene>
    <name evidence="2" type="ORF">AFR_13695</name>
</gene>
<reference evidence="2 3" key="1">
    <citation type="journal article" date="2014" name="J. Biotechnol.">
        <title>Complete genome sequence of the actinobacterium Actinoplanes friuliensis HAG 010964, producer of the lipopeptide antibiotic friulimycin.</title>
        <authorList>
            <person name="Ruckert C."/>
            <person name="Szczepanowski R."/>
            <person name="Albersmeier A."/>
            <person name="Goesmann A."/>
            <person name="Fischer N."/>
            <person name="Steinkamper A."/>
            <person name="Puhler A."/>
            <person name="Biener R."/>
            <person name="Schwartz D."/>
            <person name="Kalinowski J."/>
        </authorList>
    </citation>
    <scope>NUCLEOTIDE SEQUENCE [LARGE SCALE GENOMIC DNA]</scope>
    <source>
        <strain evidence="2 3">DSM 7358</strain>
    </source>
</reference>
<dbReference type="eggNOG" id="COG3173">
    <property type="taxonomic scope" value="Bacteria"/>
</dbReference>
<dbReference type="InterPro" id="IPR051678">
    <property type="entry name" value="AGP_Transferase"/>
</dbReference>
<accession>U5VZ68</accession>
<evidence type="ECO:0000259" key="1">
    <source>
        <dbReference type="Pfam" id="PF01636"/>
    </source>
</evidence>
<feature type="domain" description="Aminoglycoside phosphotransferase" evidence="1">
    <location>
        <begin position="144"/>
        <end position="205"/>
    </location>
</feature>
<dbReference type="InterPro" id="IPR002575">
    <property type="entry name" value="Aminoglycoside_PTrfase"/>
</dbReference>
<dbReference type="RefSeq" id="WP_023361084.1">
    <property type="nucleotide sequence ID" value="NC_022657.1"/>
</dbReference>
<name>U5VZ68_9ACTN</name>
<dbReference type="InterPro" id="IPR011009">
    <property type="entry name" value="Kinase-like_dom_sf"/>
</dbReference>
<dbReference type="KEGG" id="afs:AFR_13695"/>
<dbReference type="OrthoDB" id="5490445at2"/>
<dbReference type="Gene3D" id="3.30.200.20">
    <property type="entry name" value="Phosphorylase Kinase, domain 1"/>
    <property type="match status" value="1"/>
</dbReference>
<dbReference type="GO" id="GO:0016740">
    <property type="term" value="F:transferase activity"/>
    <property type="evidence" value="ECO:0007669"/>
    <property type="project" value="UniProtKB-KW"/>
</dbReference>
<keyword evidence="3" id="KW-1185">Reference proteome</keyword>
<dbReference type="AlphaFoldDB" id="U5VZ68"/>
<dbReference type="SUPFAM" id="SSF56112">
    <property type="entry name" value="Protein kinase-like (PK-like)"/>
    <property type="match status" value="1"/>
</dbReference>
<sequence>MESITKNRQSPDTLRAMIAKAYGPEQVPAGDDFAEELGHGWFNVAYKLRLRDASHVVLKIAPPPRVEVMTYERGAMATELAALALIREATAVPVPAVDFADRSHELCDADWFVMAFIDADNFGIVRPTLTRAEQADCLDEVTEPRFVEWDLWDSNVMVRDGTIVGIIDHERAYYGDPLIEAGFAATQLPAFGDSTAFLRGYGKTELTSGEQMRRRLYCLHLILIMIIETEYRGHTDTQQYDWARERLTEAMALFGRFR</sequence>
<proteinExistence type="predicted"/>
<dbReference type="Proteomes" id="UP000017746">
    <property type="component" value="Chromosome"/>
</dbReference>
<evidence type="ECO:0000313" key="2">
    <source>
        <dbReference type="EMBL" id="AGZ41025.1"/>
    </source>
</evidence>
<dbReference type="Gene3D" id="3.90.1200.10">
    <property type="match status" value="1"/>
</dbReference>
<keyword evidence="2" id="KW-0808">Transferase</keyword>